<dbReference type="Proteomes" id="UP000282837">
    <property type="component" value="Unassembled WGS sequence"/>
</dbReference>
<dbReference type="OrthoDB" id="7511373at2"/>
<protein>
    <submittedName>
        <fullName evidence="2">Uncharacterized protein</fullName>
    </submittedName>
</protein>
<dbReference type="AlphaFoldDB" id="A0A3S2V595"/>
<organism evidence="2 3">
    <name type="scientific">Novosphingobium umbonatum</name>
    <dbReference type="NCBI Taxonomy" id="1908524"/>
    <lineage>
        <taxon>Bacteria</taxon>
        <taxon>Pseudomonadati</taxon>
        <taxon>Pseudomonadota</taxon>
        <taxon>Alphaproteobacteria</taxon>
        <taxon>Sphingomonadales</taxon>
        <taxon>Sphingomonadaceae</taxon>
        <taxon>Novosphingobium</taxon>
    </lineage>
</organism>
<accession>A0A3S2V595</accession>
<sequence>MPTSTMNTGRNRIATQKRQFRRLAARHSAKTEAALVTGAKPLHKRRKAPAKLNRHQAMAALRKVDAPVKQDVAPAKTAPAFPAGLVSPKPLGVAIASIAMPEMALPKTTVPKAVKAPATPVAQPATSRPAITLPDRHEPLVANQPSTSQQPTILPRNRALTRQGEGLIAAISAWLSSFGKMLASGFMKKKPRRLTYQPAVPQRGFPMAPRGATPTPSLREKVEVTQLRAENRRLRSRLEEIQAAKLELEEAKLKR</sequence>
<evidence type="ECO:0000313" key="3">
    <source>
        <dbReference type="Proteomes" id="UP000282837"/>
    </source>
</evidence>
<keyword evidence="3" id="KW-1185">Reference proteome</keyword>
<feature type="coiled-coil region" evidence="1">
    <location>
        <begin position="224"/>
        <end position="254"/>
    </location>
</feature>
<comment type="caution">
    <text evidence="2">The sequence shown here is derived from an EMBL/GenBank/DDBJ whole genome shotgun (WGS) entry which is preliminary data.</text>
</comment>
<evidence type="ECO:0000256" key="1">
    <source>
        <dbReference type="SAM" id="Coils"/>
    </source>
</evidence>
<name>A0A3S2V595_9SPHN</name>
<keyword evidence="1" id="KW-0175">Coiled coil</keyword>
<reference evidence="2 3" key="1">
    <citation type="submission" date="2019-01" db="EMBL/GenBank/DDBJ databases">
        <authorList>
            <person name="Chen W.-M."/>
        </authorList>
    </citation>
    <scope>NUCLEOTIDE SEQUENCE [LARGE SCALE GENOMIC DNA]</scope>
    <source>
        <strain evidence="2 3">FSY-9</strain>
    </source>
</reference>
<dbReference type="EMBL" id="SACO01000011">
    <property type="protein sequence ID" value="RVU03863.1"/>
    <property type="molecule type" value="Genomic_DNA"/>
</dbReference>
<gene>
    <name evidence="2" type="ORF">EOE18_13435</name>
</gene>
<proteinExistence type="predicted"/>
<evidence type="ECO:0000313" key="2">
    <source>
        <dbReference type="EMBL" id="RVU03863.1"/>
    </source>
</evidence>
<dbReference type="RefSeq" id="WP_127710372.1">
    <property type="nucleotide sequence ID" value="NZ_SACO01000011.1"/>
</dbReference>